<evidence type="ECO:0000259" key="7">
    <source>
        <dbReference type="PROSITE" id="PS51820"/>
    </source>
</evidence>
<dbReference type="Pfam" id="PF06439">
    <property type="entry name" value="3keto-disac_hyd"/>
    <property type="match status" value="1"/>
</dbReference>
<name>A0A5C5XF05_9PLAN</name>
<dbReference type="InterPro" id="IPR009056">
    <property type="entry name" value="Cyt_c-like_dom"/>
</dbReference>
<dbReference type="SMART" id="SM00758">
    <property type="entry name" value="PA14"/>
    <property type="match status" value="1"/>
</dbReference>
<keyword evidence="9" id="KW-1185">Reference proteome</keyword>
<accession>A0A5C5XF05</accession>
<dbReference type="AlphaFoldDB" id="A0A5C5XF05"/>
<feature type="domain" description="Cytochrome c" evidence="6">
    <location>
        <begin position="333"/>
        <end position="425"/>
    </location>
</feature>
<keyword evidence="3 4" id="KW-0408">Iron</keyword>
<evidence type="ECO:0000256" key="3">
    <source>
        <dbReference type="ARBA" id="ARBA00023004"/>
    </source>
</evidence>
<keyword evidence="1 4" id="KW-0349">Heme</keyword>
<feature type="domain" description="PA14" evidence="7">
    <location>
        <begin position="523"/>
        <end position="660"/>
    </location>
</feature>
<keyword evidence="2 4" id="KW-0479">Metal-binding</keyword>
<feature type="domain" description="Cytochrome c" evidence="6">
    <location>
        <begin position="435"/>
        <end position="519"/>
    </location>
</feature>
<dbReference type="SUPFAM" id="SSF56988">
    <property type="entry name" value="Anthrax protective antigen"/>
    <property type="match status" value="1"/>
</dbReference>
<dbReference type="InterPro" id="IPR010496">
    <property type="entry name" value="AL/BT2_dom"/>
</dbReference>
<dbReference type="OrthoDB" id="9804649at2"/>
<sequence length="1223" mass="135675" precursor="true">MLRTVQICSLSLFCFVICYFLGNAQSAFSADDPPKSVFASPEEAAQDPDFEIQGEYSKEGQGVQLVALGQGEFQCVIFGGGLPGAGWDLKTKRVIEVDSDTALDLVEDHDKVNRKSPTMGAKPPTSAVVMFDGTQESVEKHWKPGARLTDDGLLMEGLTSVDTFGDCSIHIEFRLPFMPNARGQGRANSGIYVQGRYECQMLDSFGLEGKHNECGGIYTTKDPDLNMCYPPLSWQTYDIDIRSARFDDAGQKTENARITVRLNGVIVQNDVELPKPTPGAQIKEDSSPGPLHLQNHGNPVRYRNIWVQPRDFTSLTSRPIVPGFERFHTSPNADLEGGGNLLMGELNCIACHQADAQRKQQILTKQAPHLTDVGKRIDPNYLLKFISDPHAVKPGTTMPNLFASLSNEDRKAAVESIANFLASTGTIGHSPIDRAAMKRGRNLFHEVGCIACHAPQEGEAVTPPGTTIPLIQLEDKYSITSLADFLKNPHAIRPSGRMPNFNLEKDEPVDLANYLLRNRDESLDDPHWNYDVFHVAIQSLSEFPENQNPAKSGKTSSLDVFVAGQNDRFAVRFSGFLKIERDGDYRFHLGSDDGSRLMIDGATIVDVDGIHPHSVKSDTVKLSAGLHKIVVDYYEFAGEESLGLEIEGPGLPRRDISPLIFLSDKPEESQPVEADPNTDDRFVFDSTQVEQGRKLFASIGCASCHEMKIDNKKIDSELKAPALAALDSVKTDSGCLAASPVTKTPYYNLSDPQKLALATAIKTKPDPMPTHNVQKIHQSMVAFNCYACHSRGGVGGPEQSRNPLFLTTIPEMGDEGRIPPPLDGVADKLTENWLKHVLNNGAKDRPYMKTRMPKFGGEVAKLAEPLISVDQKTEATIPEIPESIHRAKATGRELVGGKSLSCIKCHTFGPIRATGIQAIDLLTMNKRLREDWFYRYLQDPVKYRPGTRMPNVFPNGVSADRNIYEGDPHKQISAMWLYLADGSKASVPYGLLPDPIELVAEKEPIIYRNFLEDVSPRGIGVGYPEKANLAYDANHMALRLIWHGAFIDAGKHWRGRGQGNQRPLGDHIIKLEETSPLAVLSSSDAPWPQEPAKQRGYQFLGYQLDEYRRPHFLYQFDNIQVVDALRAVDNTDRESDFLRELTITTNTSSATKNLYFRGAVGQKIELVRENTYRIWYGHDSSYQVRIVIDGVEPAIRNSSNQSELLYALPEQAGPLKIIQEIIW</sequence>
<dbReference type="PANTHER" id="PTHR33546">
    <property type="entry name" value="LARGE, MULTIFUNCTIONAL SECRETED PROTEIN-RELATED"/>
    <property type="match status" value="1"/>
</dbReference>
<feature type="domain" description="Cytochrome c" evidence="6">
    <location>
        <begin position="687"/>
        <end position="875"/>
    </location>
</feature>
<dbReference type="PROSITE" id="PS51820">
    <property type="entry name" value="PA14"/>
    <property type="match status" value="1"/>
</dbReference>
<feature type="chain" id="PRO_5022922011" evidence="5">
    <location>
        <begin position="30"/>
        <end position="1223"/>
    </location>
</feature>
<protein>
    <submittedName>
        <fullName evidence="8">Cytochrome c-550</fullName>
    </submittedName>
</protein>
<organism evidence="8 9">
    <name type="scientific">Rubinisphaera italica</name>
    <dbReference type="NCBI Taxonomy" id="2527969"/>
    <lineage>
        <taxon>Bacteria</taxon>
        <taxon>Pseudomonadati</taxon>
        <taxon>Planctomycetota</taxon>
        <taxon>Planctomycetia</taxon>
        <taxon>Planctomycetales</taxon>
        <taxon>Planctomycetaceae</taxon>
        <taxon>Rubinisphaera</taxon>
    </lineage>
</organism>
<dbReference type="GO" id="GO:0020037">
    <property type="term" value="F:heme binding"/>
    <property type="evidence" value="ECO:0007669"/>
    <property type="project" value="InterPro"/>
</dbReference>
<feature type="signal peptide" evidence="5">
    <location>
        <begin position="1"/>
        <end position="29"/>
    </location>
</feature>
<evidence type="ECO:0000256" key="4">
    <source>
        <dbReference type="PROSITE-ProRule" id="PRU00433"/>
    </source>
</evidence>
<evidence type="ECO:0000259" key="6">
    <source>
        <dbReference type="PROSITE" id="PS51007"/>
    </source>
</evidence>
<keyword evidence="5" id="KW-0732">Signal</keyword>
<dbReference type="Gene3D" id="3.90.182.10">
    <property type="entry name" value="Toxin - Anthrax Protective Antigen,domain 1"/>
    <property type="match status" value="1"/>
</dbReference>
<dbReference type="InterPro" id="IPR036909">
    <property type="entry name" value="Cyt_c-like_dom_sf"/>
</dbReference>
<evidence type="ECO:0000256" key="2">
    <source>
        <dbReference type="ARBA" id="ARBA00022723"/>
    </source>
</evidence>
<dbReference type="RefSeq" id="WP_146503363.1">
    <property type="nucleotide sequence ID" value="NZ_SJPG01000001.1"/>
</dbReference>
<proteinExistence type="predicted"/>
<comment type="caution">
    <text evidence="8">The sequence shown here is derived from an EMBL/GenBank/DDBJ whole genome shotgun (WGS) entry which is preliminary data.</text>
</comment>
<dbReference type="InterPro" id="IPR037524">
    <property type="entry name" value="PA14/GLEYA"/>
</dbReference>
<dbReference type="EMBL" id="SJPG01000001">
    <property type="protein sequence ID" value="TWT61358.1"/>
    <property type="molecule type" value="Genomic_DNA"/>
</dbReference>
<dbReference type="PANTHER" id="PTHR33546:SF1">
    <property type="entry name" value="LARGE, MULTIFUNCTIONAL SECRETED PROTEIN"/>
    <property type="match status" value="1"/>
</dbReference>
<dbReference type="Proteomes" id="UP000316095">
    <property type="component" value="Unassembled WGS sequence"/>
</dbReference>
<dbReference type="GO" id="GO:0016787">
    <property type="term" value="F:hydrolase activity"/>
    <property type="evidence" value="ECO:0007669"/>
    <property type="project" value="InterPro"/>
</dbReference>
<reference evidence="8 9" key="1">
    <citation type="submission" date="2019-02" db="EMBL/GenBank/DDBJ databases">
        <title>Deep-cultivation of Planctomycetes and their phenomic and genomic characterization uncovers novel biology.</title>
        <authorList>
            <person name="Wiegand S."/>
            <person name="Jogler M."/>
            <person name="Boedeker C."/>
            <person name="Pinto D."/>
            <person name="Vollmers J."/>
            <person name="Rivas-Marin E."/>
            <person name="Kohn T."/>
            <person name="Peeters S.H."/>
            <person name="Heuer A."/>
            <person name="Rast P."/>
            <person name="Oberbeckmann S."/>
            <person name="Bunk B."/>
            <person name="Jeske O."/>
            <person name="Meyerdierks A."/>
            <person name="Storesund J.E."/>
            <person name="Kallscheuer N."/>
            <person name="Luecker S."/>
            <person name="Lage O.M."/>
            <person name="Pohl T."/>
            <person name="Merkel B.J."/>
            <person name="Hornburger P."/>
            <person name="Mueller R.-W."/>
            <person name="Bruemmer F."/>
            <person name="Labrenz M."/>
            <person name="Spormann A.M."/>
            <person name="Op Den Camp H."/>
            <person name="Overmann J."/>
            <person name="Amann R."/>
            <person name="Jetten M.S.M."/>
            <person name="Mascher T."/>
            <person name="Medema M.H."/>
            <person name="Devos D.P."/>
            <person name="Kaster A.-K."/>
            <person name="Ovreas L."/>
            <person name="Rohde M."/>
            <person name="Galperin M.Y."/>
            <person name="Jogler C."/>
        </authorList>
    </citation>
    <scope>NUCLEOTIDE SEQUENCE [LARGE SCALE GENOMIC DNA]</scope>
    <source>
        <strain evidence="8 9">Pan54</strain>
    </source>
</reference>
<dbReference type="SUPFAM" id="SSF46626">
    <property type="entry name" value="Cytochrome c"/>
    <property type="match status" value="5"/>
</dbReference>
<dbReference type="Gene3D" id="1.10.760.10">
    <property type="entry name" value="Cytochrome c-like domain"/>
    <property type="match status" value="4"/>
</dbReference>
<dbReference type="Pfam" id="PF07691">
    <property type="entry name" value="PA14"/>
    <property type="match status" value="1"/>
</dbReference>
<dbReference type="GO" id="GO:0009055">
    <property type="term" value="F:electron transfer activity"/>
    <property type="evidence" value="ECO:0007669"/>
    <property type="project" value="InterPro"/>
</dbReference>
<evidence type="ECO:0000256" key="5">
    <source>
        <dbReference type="SAM" id="SignalP"/>
    </source>
</evidence>
<evidence type="ECO:0000313" key="8">
    <source>
        <dbReference type="EMBL" id="TWT61358.1"/>
    </source>
</evidence>
<evidence type="ECO:0000256" key="1">
    <source>
        <dbReference type="ARBA" id="ARBA00022617"/>
    </source>
</evidence>
<dbReference type="Gene3D" id="2.60.120.560">
    <property type="entry name" value="Exo-inulinase, domain 1"/>
    <property type="match status" value="1"/>
</dbReference>
<gene>
    <name evidence="8" type="primary">psbV</name>
    <name evidence="8" type="ORF">Pan54_20940</name>
</gene>
<dbReference type="Pfam" id="PF00034">
    <property type="entry name" value="Cytochrom_C"/>
    <property type="match status" value="1"/>
</dbReference>
<dbReference type="InterPro" id="IPR011658">
    <property type="entry name" value="PA14_dom"/>
</dbReference>
<evidence type="ECO:0000313" key="9">
    <source>
        <dbReference type="Proteomes" id="UP000316095"/>
    </source>
</evidence>
<dbReference type="GO" id="GO:0046872">
    <property type="term" value="F:metal ion binding"/>
    <property type="evidence" value="ECO:0007669"/>
    <property type="project" value="UniProtKB-KW"/>
</dbReference>
<dbReference type="PROSITE" id="PS51007">
    <property type="entry name" value="CYTC"/>
    <property type="match status" value="3"/>
</dbReference>